<comment type="caution">
    <text evidence="2">The sequence shown here is derived from an EMBL/GenBank/DDBJ whole genome shotgun (WGS) entry which is preliminary data.</text>
</comment>
<dbReference type="Gene3D" id="3.40.50.1820">
    <property type="entry name" value="alpha/beta hydrolase"/>
    <property type="match status" value="2"/>
</dbReference>
<dbReference type="SUPFAM" id="SSF53474">
    <property type="entry name" value="alpha/beta-Hydrolases"/>
    <property type="match status" value="1"/>
</dbReference>
<feature type="signal peptide" evidence="1">
    <location>
        <begin position="1"/>
        <end position="30"/>
    </location>
</feature>
<proteinExistence type="predicted"/>
<name>A0ABP1PVR4_9HEXA</name>
<accession>A0ABP1PVR4</accession>
<evidence type="ECO:0000256" key="1">
    <source>
        <dbReference type="SAM" id="SignalP"/>
    </source>
</evidence>
<feature type="chain" id="PRO_5046216786" evidence="1">
    <location>
        <begin position="31"/>
        <end position="351"/>
    </location>
</feature>
<evidence type="ECO:0000313" key="2">
    <source>
        <dbReference type="EMBL" id="CAL8079179.1"/>
    </source>
</evidence>
<sequence length="351" mass="39569">MSNTKGQNGLFKKTIMLLVLVVLEFQPTSGTAESALYEIGPMNIFRDQITLSGFSAGASMAIQTHLSHSSLFSGLAIFSQVFYHCGHRSIIDFGIRCSKTGLEIFPYNVKYSIADAKDYEQKGLIDPLLNVADQRIFIWTGDLDIYIPPDMVKKNLEFYKAIGVDPNHMKFVFFLNATHLIPTDNFGPPCDEDAGNSMYLGNCNYPGIHHSLSYILKNNSLQHARPNREQLKMYNQSPFYPDGDIKDVAMGTAGFIYTPKRCEKQKCHLHLNFHGCNEWPPHIAEQYILHSGFLPIAEANGIIVIFPLTTKIRKNMGGCWDFYSYTGSNFATKKGAQIQVIKRMLDRILSE</sequence>
<dbReference type="InterPro" id="IPR029058">
    <property type="entry name" value="AB_hydrolase_fold"/>
</dbReference>
<gene>
    <name evidence="2" type="ORF">ODALV1_LOCUS4302</name>
</gene>
<keyword evidence="1" id="KW-0732">Signal</keyword>
<keyword evidence="3" id="KW-1185">Reference proteome</keyword>
<evidence type="ECO:0000313" key="3">
    <source>
        <dbReference type="Proteomes" id="UP001642540"/>
    </source>
</evidence>
<organism evidence="2 3">
    <name type="scientific">Orchesella dallaii</name>
    <dbReference type="NCBI Taxonomy" id="48710"/>
    <lineage>
        <taxon>Eukaryota</taxon>
        <taxon>Metazoa</taxon>
        <taxon>Ecdysozoa</taxon>
        <taxon>Arthropoda</taxon>
        <taxon>Hexapoda</taxon>
        <taxon>Collembola</taxon>
        <taxon>Entomobryomorpha</taxon>
        <taxon>Entomobryoidea</taxon>
        <taxon>Orchesellidae</taxon>
        <taxon>Orchesellinae</taxon>
        <taxon>Orchesella</taxon>
    </lineage>
</organism>
<dbReference type="Proteomes" id="UP001642540">
    <property type="component" value="Unassembled WGS sequence"/>
</dbReference>
<reference evidence="2 3" key="1">
    <citation type="submission" date="2024-08" db="EMBL/GenBank/DDBJ databases">
        <authorList>
            <person name="Cucini C."/>
            <person name="Frati F."/>
        </authorList>
    </citation>
    <scope>NUCLEOTIDE SEQUENCE [LARGE SCALE GENOMIC DNA]</scope>
</reference>
<protein>
    <submittedName>
        <fullName evidence="2">Uncharacterized protein</fullName>
    </submittedName>
</protein>
<dbReference type="EMBL" id="CAXLJM020000013">
    <property type="protein sequence ID" value="CAL8079179.1"/>
    <property type="molecule type" value="Genomic_DNA"/>
</dbReference>